<dbReference type="CDD" id="cd17906">
    <property type="entry name" value="CheX"/>
    <property type="match status" value="1"/>
</dbReference>
<dbReference type="Proteomes" id="UP000266426">
    <property type="component" value="Unassembled WGS sequence"/>
</dbReference>
<dbReference type="AlphaFoldDB" id="A0A3A4QTS4"/>
<dbReference type="GO" id="GO:0006935">
    <property type="term" value="P:chemotaxis"/>
    <property type="evidence" value="ECO:0007669"/>
    <property type="project" value="UniProtKB-KW"/>
</dbReference>
<dbReference type="InterPro" id="IPR028051">
    <property type="entry name" value="CheX-like_dom"/>
</dbReference>
<gene>
    <name evidence="3" type="ORF">C4541_12875</name>
</gene>
<proteinExistence type="predicted"/>
<dbReference type="PANTHER" id="PTHR39452:SF1">
    <property type="entry name" value="CHEY-P PHOSPHATASE CHEX"/>
    <property type="match status" value="1"/>
</dbReference>
<sequence length="160" mass="17007">MSTMKVEYINPFINATLNALSTMASTSPAIGKVYLKGTEKMRCEISGTIGVAGDATGSVTINFPREVVLRVVSNMLGMDVDDINDDVKDAVGEIANMIAGGAKGELTQMGFNFKIALPVVCVGKNHYTNYPKDVVCVVIPFSMDEGDFSVEVALKMGASN</sequence>
<dbReference type="Gene3D" id="3.40.1550.10">
    <property type="entry name" value="CheC-like"/>
    <property type="match status" value="1"/>
</dbReference>
<evidence type="ECO:0000313" key="4">
    <source>
        <dbReference type="Proteomes" id="UP000266426"/>
    </source>
</evidence>
<comment type="caution">
    <text evidence="3">The sequence shown here is derived from an EMBL/GenBank/DDBJ whole genome shotgun (WGS) entry which is preliminary data.</text>
</comment>
<protein>
    <submittedName>
        <fullName evidence="3">Chemotaxis protein CheX</fullName>
    </submittedName>
</protein>
<dbReference type="PANTHER" id="PTHR39452">
    <property type="entry name" value="CHEY-P PHOSPHATASE CHEX"/>
    <property type="match status" value="1"/>
</dbReference>
<evidence type="ECO:0000259" key="2">
    <source>
        <dbReference type="Pfam" id="PF13690"/>
    </source>
</evidence>
<evidence type="ECO:0000313" key="3">
    <source>
        <dbReference type="EMBL" id="RJP56145.1"/>
    </source>
</evidence>
<name>A0A3A4QTS4_9BACT</name>
<feature type="domain" description="Chemotaxis phosphatase CheX-like" evidence="2">
    <location>
        <begin position="45"/>
        <end position="142"/>
    </location>
</feature>
<dbReference type="InterPro" id="IPR038756">
    <property type="entry name" value="CheX-like"/>
</dbReference>
<dbReference type="EMBL" id="QZJZ01000101">
    <property type="protein sequence ID" value="RJP56145.1"/>
    <property type="molecule type" value="Genomic_DNA"/>
</dbReference>
<evidence type="ECO:0000256" key="1">
    <source>
        <dbReference type="ARBA" id="ARBA00022500"/>
    </source>
</evidence>
<dbReference type="InterPro" id="IPR028976">
    <property type="entry name" value="CheC-like_sf"/>
</dbReference>
<organism evidence="3 4">
    <name type="scientific">Candidatus Auribacter fodinae</name>
    <dbReference type="NCBI Taxonomy" id="2093366"/>
    <lineage>
        <taxon>Bacteria</taxon>
        <taxon>Pseudomonadati</taxon>
        <taxon>Candidatus Auribacterota</taxon>
        <taxon>Candidatus Auribacteria</taxon>
        <taxon>Candidatus Auribacterales</taxon>
        <taxon>Candidatus Auribacteraceae</taxon>
        <taxon>Candidatus Auribacter</taxon>
    </lineage>
</organism>
<keyword evidence="1" id="KW-0145">Chemotaxis</keyword>
<reference evidence="3 4" key="1">
    <citation type="journal article" date="2017" name="ISME J.">
        <title>Energy and carbon metabolisms in a deep terrestrial subsurface fluid microbial community.</title>
        <authorList>
            <person name="Momper L."/>
            <person name="Jungbluth S.P."/>
            <person name="Lee M.D."/>
            <person name="Amend J.P."/>
        </authorList>
    </citation>
    <scope>NUCLEOTIDE SEQUENCE [LARGE SCALE GENOMIC DNA]</scope>
    <source>
        <strain evidence="3">SURF_26</strain>
    </source>
</reference>
<dbReference type="SUPFAM" id="SSF103039">
    <property type="entry name" value="CheC-like"/>
    <property type="match status" value="1"/>
</dbReference>
<accession>A0A3A4QTS4</accession>
<dbReference type="Pfam" id="PF13690">
    <property type="entry name" value="CheX"/>
    <property type="match status" value="1"/>
</dbReference>